<name>A0A6A6WJI7_9PEZI</name>
<dbReference type="SUPFAM" id="SSF52540">
    <property type="entry name" value="P-loop containing nucleoside triphosphate hydrolases"/>
    <property type="match status" value="1"/>
</dbReference>
<dbReference type="InterPro" id="IPR027417">
    <property type="entry name" value="P-loop_NTPase"/>
</dbReference>
<dbReference type="Pfam" id="PF00004">
    <property type="entry name" value="AAA"/>
    <property type="match status" value="1"/>
</dbReference>
<dbReference type="AlphaFoldDB" id="A0A6A6WJI7"/>
<dbReference type="Pfam" id="PF22942">
    <property type="entry name" value="DUF7025"/>
    <property type="match status" value="1"/>
</dbReference>
<keyword evidence="3" id="KW-0378">Hydrolase</keyword>
<dbReference type="InterPro" id="IPR003593">
    <property type="entry name" value="AAA+_ATPase"/>
</dbReference>
<dbReference type="EMBL" id="ML996566">
    <property type="protein sequence ID" value="KAF2761967.1"/>
    <property type="molecule type" value="Genomic_DNA"/>
</dbReference>
<dbReference type="InterPro" id="IPR003959">
    <property type="entry name" value="ATPase_AAA_core"/>
</dbReference>
<reference evidence="3" key="1">
    <citation type="journal article" date="2020" name="Stud. Mycol.">
        <title>101 Dothideomycetes genomes: a test case for predicting lifestyles and emergence of pathogens.</title>
        <authorList>
            <person name="Haridas S."/>
            <person name="Albert R."/>
            <person name="Binder M."/>
            <person name="Bloem J."/>
            <person name="Labutti K."/>
            <person name="Salamov A."/>
            <person name="Andreopoulos B."/>
            <person name="Baker S."/>
            <person name="Barry K."/>
            <person name="Bills G."/>
            <person name="Bluhm B."/>
            <person name="Cannon C."/>
            <person name="Castanera R."/>
            <person name="Culley D."/>
            <person name="Daum C."/>
            <person name="Ezra D."/>
            <person name="Gonzalez J."/>
            <person name="Henrissat B."/>
            <person name="Kuo A."/>
            <person name="Liang C."/>
            <person name="Lipzen A."/>
            <person name="Lutzoni F."/>
            <person name="Magnuson J."/>
            <person name="Mondo S."/>
            <person name="Nolan M."/>
            <person name="Ohm R."/>
            <person name="Pangilinan J."/>
            <person name="Park H.-J."/>
            <person name="Ramirez L."/>
            <person name="Alfaro M."/>
            <person name="Sun H."/>
            <person name="Tritt A."/>
            <person name="Yoshinaga Y."/>
            <person name="Zwiers L.-H."/>
            <person name="Turgeon B."/>
            <person name="Goodwin S."/>
            <person name="Spatafora J."/>
            <person name="Crous P."/>
            <person name="Grigoriev I."/>
        </authorList>
    </citation>
    <scope>NUCLEOTIDE SEQUENCE</scope>
    <source>
        <strain evidence="3">CBS 121739</strain>
    </source>
</reference>
<sequence>MSPPTQLVNEPNGNVLSENHELNGKDIAVDESKSAIKEEPPAPRGSVCEIKAVVQKGDETIEKEEYLTSLNKKAFGSYALVVKQVYDEKKLEKTVVEINSPHILSALKKIVSYYPAEPLEFDTQVSYDSPFKLLNHHRKEIEEYVTTEQDEEAKSHLRLLIEFLESEMGDNGPQLERLLKSGLITFDLLWMIFQPGDLIFKEEYGYERLYKLQKTGYQDSCSARGKFFEISVEFTTCDGQRAGISNANIPIWEKEEFVGKSPSKITSLSAVPLKFLGRKEIEPEVLMKSLTERGQRYLAIRGANCFSYEGLFMYLKMPPYDHYDERQEYDGIWLPRSGAGRVVVDCKTFIEEMRRQKEEMSRWTSMFNKGDDKDQAKGRGGPRQTEDVDPMLCPPFLYGYNLSMKQWCKFFVDSLHNFEWTPNAMDSLILPATERKLIQSLVTAHKFPDQSRDESILKGRGLVILLHGEPGTGKTLTAELVAEHCKRPLLKISTGELGAWGDQIADELKEKLEYASIWKAVVLIDEADVFLEQRKRGDARQNNMVALFLKQLEYYQGILFLTSNRVEVFDRAIRSRVHLALQYHSPDEGRRRLMWKQQLVLLDKTDVDLEIEACLDRLAKPEMNGREISNAVNTARTLAASEDSRVQIQHLDMVLKVWEDFSQSLLRIEAASGSRDAQDQPSETDSCCC</sequence>
<proteinExistence type="predicted"/>
<evidence type="ECO:0000313" key="4">
    <source>
        <dbReference type="Proteomes" id="UP000799437"/>
    </source>
</evidence>
<feature type="region of interest" description="Disordered" evidence="1">
    <location>
        <begin position="366"/>
        <end position="387"/>
    </location>
</feature>
<feature type="domain" description="AAA+ ATPase" evidence="2">
    <location>
        <begin position="460"/>
        <end position="587"/>
    </location>
</feature>
<gene>
    <name evidence="3" type="ORF">EJ05DRAFT_472909</name>
</gene>
<evidence type="ECO:0000256" key="1">
    <source>
        <dbReference type="SAM" id="MobiDB-lite"/>
    </source>
</evidence>
<feature type="compositionally biased region" description="Polar residues" evidence="1">
    <location>
        <begin position="1"/>
        <end position="17"/>
    </location>
</feature>
<dbReference type="PANTHER" id="PTHR46411:SF3">
    <property type="entry name" value="AAA+ ATPASE DOMAIN-CONTAINING PROTEIN"/>
    <property type="match status" value="1"/>
</dbReference>
<dbReference type="GO" id="GO:0005524">
    <property type="term" value="F:ATP binding"/>
    <property type="evidence" value="ECO:0007669"/>
    <property type="project" value="InterPro"/>
</dbReference>
<keyword evidence="4" id="KW-1185">Reference proteome</keyword>
<dbReference type="GeneID" id="54484332"/>
<feature type="region of interest" description="Disordered" evidence="1">
    <location>
        <begin position="1"/>
        <end position="23"/>
    </location>
</feature>
<dbReference type="SMART" id="SM00382">
    <property type="entry name" value="AAA"/>
    <property type="match status" value="1"/>
</dbReference>
<dbReference type="CDD" id="cd19481">
    <property type="entry name" value="RecA-like_protease"/>
    <property type="match status" value="1"/>
</dbReference>
<dbReference type="Gene3D" id="3.40.50.300">
    <property type="entry name" value="P-loop containing nucleotide triphosphate hydrolases"/>
    <property type="match status" value="1"/>
</dbReference>
<evidence type="ECO:0000259" key="2">
    <source>
        <dbReference type="SMART" id="SM00382"/>
    </source>
</evidence>
<dbReference type="RefSeq" id="XP_033604418.1">
    <property type="nucleotide sequence ID" value="XM_033743278.1"/>
</dbReference>
<dbReference type="OrthoDB" id="10042665at2759"/>
<dbReference type="Proteomes" id="UP000799437">
    <property type="component" value="Unassembled WGS sequence"/>
</dbReference>
<dbReference type="GO" id="GO:0016887">
    <property type="term" value="F:ATP hydrolysis activity"/>
    <property type="evidence" value="ECO:0007669"/>
    <property type="project" value="InterPro"/>
</dbReference>
<accession>A0A6A6WJI7</accession>
<dbReference type="InterPro" id="IPR054289">
    <property type="entry name" value="DUF7025"/>
</dbReference>
<protein>
    <submittedName>
        <fullName evidence="3">P-loop containing nucleoside triphosphate hydrolase protein</fullName>
    </submittedName>
</protein>
<dbReference type="PANTHER" id="PTHR46411">
    <property type="entry name" value="FAMILY ATPASE, PUTATIVE-RELATED"/>
    <property type="match status" value="1"/>
</dbReference>
<evidence type="ECO:0000313" key="3">
    <source>
        <dbReference type="EMBL" id="KAF2761967.1"/>
    </source>
</evidence>
<organism evidence="3 4">
    <name type="scientific">Pseudovirgaria hyperparasitica</name>
    <dbReference type="NCBI Taxonomy" id="470096"/>
    <lineage>
        <taxon>Eukaryota</taxon>
        <taxon>Fungi</taxon>
        <taxon>Dikarya</taxon>
        <taxon>Ascomycota</taxon>
        <taxon>Pezizomycotina</taxon>
        <taxon>Dothideomycetes</taxon>
        <taxon>Dothideomycetes incertae sedis</taxon>
        <taxon>Acrospermales</taxon>
        <taxon>Acrospermaceae</taxon>
        <taxon>Pseudovirgaria</taxon>
    </lineage>
</organism>